<organism evidence="1 2">
    <name type="scientific">Flavobacterium psychroterrae</name>
    <dbReference type="NCBI Taxonomy" id="2133767"/>
    <lineage>
        <taxon>Bacteria</taxon>
        <taxon>Pseudomonadati</taxon>
        <taxon>Bacteroidota</taxon>
        <taxon>Flavobacteriia</taxon>
        <taxon>Flavobacteriales</taxon>
        <taxon>Flavobacteriaceae</taxon>
        <taxon>Flavobacterium</taxon>
    </lineage>
</organism>
<evidence type="ECO:0000313" key="2">
    <source>
        <dbReference type="Proteomes" id="UP000722625"/>
    </source>
</evidence>
<comment type="caution">
    <text evidence="1">The sequence shown here is derived from an EMBL/GenBank/DDBJ whole genome shotgun (WGS) entry which is preliminary data.</text>
</comment>
<gene>
    <name evidence="1" type="ORF">KHA90_25065</name>
</gene>
<keyword evidence="2" id="KW-1185">Reference proteome</keyword>
<feature type="non-terminal residue" evidence="1">
    <location>
        <position position="258"/>
    </location>
</feature>
<evidence type="ECO:0000313" key="1">
    <source>
        <dbReference type="EMBL" id="MBS7234270.1"/>
    </source>
</evidence>
<dbReference type="EMBL" id="JAGYVZ010000072">
    <property type="protein sequence ID" value="MBS7234270.1"/>
    <property type="molecule type" value="Genomic_DNA"/>
</dbReference>
<protein>
    <submittedName>
        <fullName evidence="1">Uncharacterized protein</fullName>
    </submittedName>
</protein>
<reference evidence="1 2" key="1">
    <citation type="journal article" date="2018" name="Int. J. Syst. Evol. Microbiol.">
        <title>Flavobacterium chryseum sp. nov. and Flavobacterium psychroterrae sp. nov., novel environmental bacteria isolated from Antarctica.</title>
        <authorList>
            <person name="Kralova S."/>
            <person name="Svec P."/>
            <person name="Busse H.J."/>
            <person name="Stankova E."/>
            <person name="Vaczi P."/>
            <person name="Sedlacek I."/>
        </authorList>
    </citation>
    <scope>NUCLEOTIDE SEQUENCE [LARGE SCALE GENOMIC DNA]</scope>
    <source>
        <strain evidence="1 2">CCM 8827</strain>
    </source>
</reference>
<dbReference type="Proteomes" id="UP000722625">
    <property type="component" value="Unassembled WGS sequence"/>
</dbReference>
<proteinExistence type="predicted"/>
<accession>A0ABS5PJ69</accession>
<sequence>MASLSEIYDWFMTGKKPTQAQFWATFSSFRHKAEAIAQSDIANLSNTLNAKAEKSQFDAHLTDPNAHAESIGGKLDKAGYPGNAEDLDRRIAAVEMPDKVLKYGTITMTGLNLSIAANAFAWVLYRNQFLNPPAFSSPISAATAGKYRNNIVVGNQVGTYEIIQGDEASTGGAAAEPPVPPGTIKLGYVLVFGNTIADSGNSDDSDPFAGEIRFPAYPSTRNDGQISVNKVLTTDAQGNLKLCSIAIAPAPYLDEIIP</sequence>
<name>A0ABS5PJ69_9FLAO</name>